<evidence type="ECO:0000256" key="3">
    <source>
        <dbReference type="ARBA" id="ARBA00022485"/>
    </source>
</evidence>
<keyword evidence="6" id="KW-0408">Iron</keyword>
<dbReference type="Pfam" id="PF03460">
    <property type="entry name" value="NIR_SIR_ferr"/>
    <property type="match status" value="2"/>
</dbReference>
<comment type="similarity">
    <text evidence="2">Belongs to the CobH/CbiC family.</text>
</comment>
<feature type="domain" description="Nitrite/sulphite reductase 4Fe-4S" evidence="9">
    <location>
        <begin position="78"/>
        <end position="219"/>
    </location>
</feature>
<name>A0A5E7CC29_PSEFL</name>
<evidence type="ECO:0000256" key="6">
    <source>
        <dbReference type="ARBA" id="ARBA00023004"/>
    </source>
</evidence>
<evidence type="ECO:0000256" key="4">
    <source>
        <dbReference type="ARBA" id="ARBA00022573"/>
    </source>
</evidence>
<evidence type="ECO:0000256" key="2">
    <source>
        <dbReference type="ARBA" id="ARBA00009774"/>
    </source>
</evidence>
<dbReference type="GO" id="GO:0020037">
    <property type="term" value="F:heme binding"/>
    <property type="evidence" value="ECO:0007669"/>
    <property type="project" value="InterPro"/>
</dbReference>
<comment type="pathway">
    <text evidence="1">Cofactor biosynthesis; adenosylcobalamin biosynthesis.</text>
</comment>
<dbReference type="InterPro" id="IPR036588">
    <property type="entry name" value="CobH/CbiC_sf"/>
</dbReference>
<dbReference type="SUPFAM" id="SSF56014">
    <property type="entry name" value="Nitrite and sulphite reductase 4Fe-4S domain-like"/>
    <property type="match status" value="2"/>
</dbReference>
<dbReference type="AlphaFoldDB" id="A0A5E7CC29"/>
<keyword evidence="8" id="KW-0413">Isomerase</keyword>
<proteinExistence type="inferred from homology"/>
<dbReference type="PANTHER" id="PTHR43588">
    <property type="entry name" value="COBALT-PRECORRIN-8 METHYLMUTASE"/>
    <property type="match status" value="1"/>
</dbReference>
<dbReference type="GO" id="GO:0009236">
    <property type="term" value="P:cobalamin biosynthetic process"/>
    <property type="evidence" value="ECO:0007669"/>
    <property type="project" value="UniProtKB-UniPathway"/>
</dbReference>
<dbReference type="PANTHER" id="PTHR43588:SF1">
    <property type="entry name" value="COBALT-PRECORRIN-8 METHYLMUTASE"/>
    <property type="match status" value="1"/>
</dbReference>
<evidence type="ECO:0000313" key="13">
    <source>
        <dbReference type="Proteomes" id="UP000381093"/>
    </source>
</evidence>
<dbReference type="Proteomes" id="UP000381093">
    <property type="component" value="Unassembled WGS sequence"/>
</dbReference>
<protein>
    <recommendedName>
        <fullName evidence="14">Precorrin-8X methylmutase</fullName>
    </recommendedName>
</protein>
<dbReference type="InterPro" id="IPR006067">
    <property type="entry name" value="NO2/SO3_Rdtase_4Fe4S_dom"/>
</dbReference>
<evidence type="ECO:0000256" key="7">
    <source>
        <dbReference type="ARBA" id="ARBA00023014"/>
    </source>
</evidence>
<feature type="domain" description="Nitrite/Sulfite reductase ferredoxin-like" evidence="11">
    <location>
        <begin position="8"/>
        <end position="69"/>
    </location>
</feature>
<accession>A0A5E7CC29</accession>
<dbReference type="InterPro" id="IPR005117">
    <property type="entry name" value="NiRdtase/SiRdtase_haem-b_fer"/>
</dbReference>
<gene>
    <name evidence="12" type="ORF">PS710_02774</name>
</gene>
<evidence type="ECO:0000256" key="8">
    <source>
        <dbReference type="ARBA" id="ARBA00023235"/>
    </source>
</evidence>
<organism evidence="12 13">
    <name type="scientific">Pseudomonas fluorescens</name>
    <dbReference type="NCBI Taxonomy" id="294"/>
    <lineage>
        <taxon>Bacteria</taxon>
        <taxon>Pseudomonadati</taxon>
        <taxon>Pseudomonadota</taxon>
        <taxon>Gammaproteobacteria</taxon>
        <taxon>Pseudomonadales</taxon>
        <taxon>Pseudomonadaceae</taxon>
        <taxon>Pseudomonas</taxon>
    </lineage>
</organism>
<dbReference type="GO" id="GO:0046872">
    <property type="term" value="F:metal ion binding"/>
    <property type="evidence" value="ECO:0007669"/>
    <property type="project" value="UniProtKB-KW"/>
</dbReference>
<dbReference type="NCBIfam" id="NF006136">
    <property type="entry name" value="PRK08285.1"/>
    <property type="match status" value="1"/>
</dbReference>
<dbReference type="Pfam" id="PF01077">
    <property type="entry name" value="NIR_SIR"/>
    <property type="match status" value="1"/>
</dbReference>
<dbReference type="SUPFAM" id="SSF63965">
    <property type="entry name" value="Precorrin-8X methylmutase CbiC/CobH"/>
    <property type="match status" value="1"/>
</dbReference>
<dbReference type="EMBL" id="CABVHW010000007">
    <property type="protein sequence ID" value="VVO02357.1"/>
    <property type="molecule type" value="Genomic_DNA"/>
</dbReference>
<evidence type="ECO:0000313" key="12">
    <source>
        <dbReference type="EMBL" id="VVO02357.1"/>
    </source>
</evidence>
<evidence type="ECO:0000259" key="11">
    <source>
        <dbReference type="Pfam" id="PF03460"/>
    </source>
</evidence>
<evidence type="ECO:0000256" key="5">
    <source>
        <dbReference type="ARBA" id="ARBA00022723"/>
    </source>
</evidence>
<keyword evidence="3" id="KW-0004">4Fe-4S</keyword>
<dbReference type="InterPro" id="IPR036136">
    <property type="entry name" value="Nit/Sulf_reduc_fer-like_dom_sf"/>
</dbReference>
<feature type="domain" description="Cobalamin biosynthesis precorrin-8X methylmutase CobH/CbiC" evidence="10">
    <location>
        <begin position="431"/>
        <end position="626"/>
    </location>
</feature>
<evidence type="ECO:0008006" key="14">
    <source>
        <dbReference type="Google" id="ProtNLM"/>
    </source>
</evidence>
<dbReference type="InterPro" id="IPR045854">
    <property type="entry name" value="NO2/SO3_Rdtase_4Fe4S_sf"/>
</dbReference>
<dbReference type="Pfam" id="PF02570">
    <property type="entry name" value="CbiC"/>
    <property type="match status" value="1"/>
</dbReference>
<evidence type="ECO:0000256" key="1">
    <source>
        <dbReference type="ARBA" id="ARBA00004953"/>
    </source>
</evidence>
<dbReference type="Gene3D" id="3.90.480.10">
    <property type="entry name" value="Sulfite Reductase Hemoprotein,Domain 2"/>
    <property type="match status" value="1"/>
</dbReference>
<dbReference type="InterPro" id="IPR003722">
    <property type="entry name" value="Cbl_synth_CobH/CbiC"/>
</dbReference>
<evidence type="ECO:0000259" key="9">
    <source>
        <dbReference type="Pfam" id="PF01077"/>
    </source>
</evidence>
<dbReference type="GO" id="GO:0016491">
    <property type="term" value="F:oxidoreductase activity"/>
    <property type="evidence" value="ECO:0007669"/>
    <property type="project" value="InterPro"/>
</dbReference>
<dbReference type="SUPFAM" id="SSF55124">
    <property type="entry name" value="Nitrite/Sulfite reductase N-terminal domain-like"/>
    <property type="match status" value="2"/>
</dbReference>
<dbReference type="UniPathway" id="UPA00148"/>
<feature type="domain" description="Nitrite/Sulfite reductase ferredoxin-like" evidence="11">
    <location>
        <begin position="241"/>
        <end position="307"/>
    </location>
</feature>
<dbReference type="Gene3D" id="3.30.413.10">
    <property type="entry name" value="Sulfite Reductase Hemoprotein, domain 1"/>
    <property type="match status" value="2"/>
</dbReference>
<dbReference type="InterPro" id="IPR012798">
    <property type="entry name" value="Cbl_synth_CobG-like"/>
</dbReference>
<dbReference type="Gene3D" id="3.40.50.10230">
    <property type="entry name" value="Cobalamin biosynthesis CobH/CbiC, precorrin-8X methylmutase"/>
    <property type="match status" value="1"/>
</dbReference>
<keyword evidence="4" id="KW-0169">Cobalamin biosynthesis</keyword>
<dbReference type="GO" id="GO:0016993">
    <property type="term" value="F:precorrin-8X methylmutase activity"/>
    <property type="evidence" value="ECO:0007669"/>
    <property type="project" value="InterPro"/>
</dbReference>
<evidence type="ECO:0000259" key="10">
    <source>
        <dbReference type="Pfam" id="PF02570"/>
    </source>
</evidence>
<dbReference type="NCBIfam" id="TIGR02435">
    <property type="entry name" value="CobG"/>
    <property type="match status" value="1"/>
</dbReference>
<keyword evidence="7" id="KW-0411">Iron-sulfur</keyword>
<dbReference type="GO" id="GO:0051539">
    <property type="term" value="F:4 iron, 4 sulfur cluster binding"/>
    <property type="evidence" value="ECO:0007669"/>
    <property type="project" value="UniProtKB-KW"/>
</dbReference>
<sequence>MLRIVQARDGGICRIKLAGGAISAAQANAVAEGAQRYAGSVIEATNRSNLQIRGIANEQAALIESLLAAGLGPSNAAGDDVRNLMLSPSAGIDRQMLFDTRDLARQILATLQGHARFHDLSAKFAVQLDGGEGLAMLEHPHDLWLSAVEHEGERRLAFGLAGCPTDRPAGSVALEDGHALVVAVLELFLELAHPDQTRMRHLLISVPATGFLARLAERVSFEPVANWQRSLNSNVLHIGAHPQAQADHVYVGAVPPLGRLDCAMLRGAAQLAQEYGDATLRFTPWQSLLLPNIRSEHAAEVIRRLHQLGLLCEADQALSRLIACTGSTGCGKGLADTKGDALQLAALLQDQGQALSVHLSGCSRSCAAAHVAPVTLLAVGPGHYDLYFRDARQPGFGALHARNLTIEAVGALLDARSRSPLMLDYIRDGQEIYRNSFAIIRAEANLDRIPADLEKLAVRVIHACGMVDAIDGLQFSAGAGKAGREALAAGAPILCDARMVSEGVTRTRLPANNQVICTLRDDSVPELARELGNTRSAAALELWRPHLEGSVVVIGNAPTALFYLLEMLDAGAPKPALILGFPVGFVGAAESKAALAADSRGVPFVIMQGRLGGSAMAAAAVNALATEIE</sequence>
<keyword evidence="5" id="KW-0479">Metal-binding</keyword>
<reference evidence="12 13" key="1">
    <citation type="submission" date="2019-09" db="EMBL/GenBank/DDBJ databases">
        <authorList>
            <person name="Chandra G."/>
            <person name="Truman W A."/>
        </authorList>
    </citation>
    <scope>NUCLEOTIDE SEQUENCE [LARGE SCALE GENOMIC DNA]</scope>
    <source>
        <strain evidence="12">PS710</strain>
    </source>
</reference>